<dbReference type="InterPro" id="IPR031325">
    <property type="entry name" value="RHS_repeat"/>
</dbReference>
<feature type="region of interest" description="Disordered" evidence="2">
    <location>
        <begin position="1910"/>
        <end position="1944"/>
    </location>
</feature>
<dbReference type="NCBIfam" id="TIGR03696">
    <property type="entry name" value="Rhs_assc_core"/>
    <property type="match status" value="1"/>
</dbReference>
<dbReference type="Pfam" id="PF25023">
    <property type="entry name" value="TEN_YD-shell"/>
    <property type="match status" value="1"/>
</dbReference>
<dbReference type="Pfam" id="PF05593">
    <property type="entry name" value="RHS_repeat"/>
    <property type="match status" value="1"/>
</dbReference>
<evidence type="ECO:0000256" key="2">
    <source>
        <dbReference type="SAM" id="MobiDB-lite"/>
    </source>
</evidence>
<dbReference type="Gene3D" id="3.10.450.200">
    <property type="match status" value="1"/>
</dbReference>
<feature type="region of interest" description="Disordered" evidence="2">
    <location>
        <begin position="1667"/>
        <end position="1699"/>
    </location>
</feature>
<feature type="region of interest" description="Disordered" evidence="2">
    <location>
        <begin position="1808"/>
        <end position="1837"/>
    </location>
</feature>
<comment type="caution">
    <text evidence="4">The sequence shown here is derived from an EMBL/GenBank/DDBJ whole genome shotgun (WGS) entry which is preliminary data.</text>
</comment>
<evidence type="ECO:0000313" key="5">
    <source>
        <dbReference type="Proteomes" id="UP000305921"/>
    </source>
</evidence>
<sequence>MRRIPLSSTRPVLPSWSWNRASRRRTAAVALPVTTAILTTLLGAAPAQSFERDSSTLEKAEFGRAERFKAKLKQLSDPTRQAAEKTREEAARKVQWPTPGAASAAVPAKPNAEARAGGLPVSLGQPLPAKAGKNPASRAAVANRVPKSAPAKAEVRVLDRARTAELGFEGVVLTVRRVDGETDPSALSVALDYSGFAHAYSGNWASRLRLVQLPACALTTPEKAACRTTTPIPSSNDTADQTVTAQVTTPKPTSQMRSAGAFTVLAASAGSSSDQGTYEATPLAPSATWSGGGSNGDFTWSYPMDVVPAPAGPTPSVAIGYSAQSVDGRTSSTSAQPSWVGEGFDLPTSYIERAYGSCDDDGQDGKHDRCWKEDNASIVLNGKSSTLVLLDKAKNTWRLQGDDGERVVRSTGAVNGDDDGEHWTVTTTDGTQYVFGRNRLPGWATGKAETNSVWTVPVFGDDSGEPGYDAGSSFSARAKTQAWRWNLDYVVDPHGNVMTYWYDKELNYYAKNGTTGNGVEYVRGGHLKRVDYGQRSDMIFSTTQPAAARVKFTVAERCVPVSGGETCTTLGETNRNAWPDVPYDQICKKDTVCTDQSAPSFFSRKRLTGVTTQVYKGSGTGADTDYRDVNHWTLDQSFPDPGDGSNAGLWLKSIQHTGRSGTPISLPAVTFSGVQMHNRVDKIGDDVAPFIKWRVRTVTSETGSVLTINYSDPECVADTNIPAALDKNTKRCYPVKWIPPSNPTPGTNPQPRTDWFHKYVVTQVTESDPTGGAPLKQTDYTYSGGGAWAYDDQSPITPAKYRTWGIWRGYENVTTTTGEAAGVRSKSTSLFYRGMHGDKQLDGTTRTETLTDSKGTAVNDEEQYAGQVREQITYNGTAGAEISGTIITPWSRNTATATHSHGTVRAYMTRTAKEVKRTPVTGGGEITSTATTTYDTDSGQPLTVETEGGGEKDCTRTEYAKNTAAWLLTAVKRVEKVSVGCGVTPNRTGDPKTTHVISDVRTSYDGQAWGVAPSKGNVTAQQRVTGYDSGIAQLQTVATAQYDALGRLVDQWDTDGTRTNHIEYTPAAGGPLTGKKEVNALGHTVTTQIAPDWGSNTVSIDPNGKRTESAYDALGRLTDVWLPDRSRAGQQTPNRKLEYRIQKGAASWVATKSLNNDGTTYQTSYAIYDALLRPRQTQAPAAVGGGRVVAETRYDTRGLEVESSVDYIDTTAPSGQLATLLTASPAGTRKIYDGAGRPTVEITLAQEKEHSRTTTTYEGNATTVEPPAGASAVREEVDSRGRLAEKREYDGRKATGAYTRLTYSYGRADQLTKVQDTDGNVWGYDYDFLGRQTSATDPDAGASRKEYNHLDQISVTEDARGSILSHTYDVLGRPTGRLSGRIPVVNGVPTIDDSKYLARWSYDTIALGQPTSAIRYEGGKSGKVYATTNAAYDPLYRVLKEQYTISTSEGAVAGTGTYTITNAYNLDGTPQKRTIPAMGGLAQEVLTYGYNSQRLPTTLQGLTGIVRSTDYLPAGERIRLTLGVSSTAKWTEINSSYEDGTRRLARQTVVSETNSGTDADTYYRYDTAGNPVEIDDRSTVAGDKQCFTYDGHRRLKSAWSAKTDCATTPSAAGVGGIAPYWKSYTYDSAGNRETVIDHLATGSAATTTYRYDQTSDGKLRPHLLASTTTSPADSARPNTSYTYDASGNTRTRTIGGKTQQLDWGPENNLAKVTEADKSETSFLNDASGNRLIRRDATGTTLYLGETELRHDKATGKVEATRYYAHSGQVVALRTPQSLIWMSADHNGTATVQIDAATQAVSRRHMQPFGETRGTQPAQWTGDKGFVGGTQDPTGLTHLGAREYDPTTGRFISADPIADLKDPQQINGYAYSNNNPVTFADPDGKFFFGLASLVVAVVRYVAAVVHTYHRQQSSTRASRTSSRSGIQARGTGSVSSSGSGSNCSSPYPAYKPGCNTEPANPESLGQTAKDTAGGFGDFLTGTLDAIEYATEPWCWFGADCGVQEKYREEVKDAGVEVGSEQYKDTANAAETASWFAGAFGLLKNIIKKAIKGGSKPDAPKAAVPVPGPALYGAEGKQLGKKWGKHATDYGKHPGDAAGRQWYGERITEVRAAPDEVKQGAYRVGQGGADDYWFYKQGNDILITKGDGEFVSMFPVDGTKKWYEDATKKY</sequence>
<dbReference type="PANTHER" id="PTHR32305">
    <property type="match status" value="1"/>
</dbReference>
<dbReference type="InterPro" id="IPR037178">
    <property type="entry name" value="ColicinD_C_sf"/>
</dbReference>
<feature type="compositionally biased region" description="Basic and acidic residues" evidence="2">
    <location>
        <begin position="82"/>
        <end position="92"/>
    </location>
</feature>
<organism evidence="4 5">
    <name type="scientific">Streptomyces marianii</name>
    <dbReference type="NCBI Taxonomy" id="1817406"/>
    <lineage>
        <taxon>Bacteria</taxon>
        <taxon>Bacillati</taxon>
        <taxon>Actinomycetota</taxon>
        <taxon>Actinomycetes</taxon>
        <taxon>Kitasatosporales</taxon>
        <taxon>Streptomycetaceae</taxon>
        <taxon>Streptomyces</taxon>
    </lineage>
</organism>
<dbReference type="InterPro" id="IPR022385">
    <property type="entry name" value="Rhs_assc_core"/>
</dbReference>
<feature type="compositionally biased region" description="Low complexity" evidence="2">
    <location>
        <begin position="97"/>
        <end position="116"/>
    </location>
</feature>
<dbReference type="OrthoDB" id="291011at2"/>
<accession>A0A5R9E6W8</accession>
<gene>
    <name evidence="4" type="ORF">FEF34_13345</name>
</gene>
<dbReference type="InterPro" id="IPR006530">
    <property type="entry name" value="YD"/>
</dbReference>
<protein>
    <recommendedName>
        <fullName evidence="3">Teneurin-like YD-shell domain-containing protein</fullName>
    </recommendedName>
</protein>
<dbReference type="InterPro" id="IPR050708">
    <property type="entry name" value="T6SS_VgrG/RHS"/>
</dbReference>
<name>A0A5R9E6W8_9ACTN</name>
<dbReference type="GO" id="GO:0004540">
    <property type="term" value="F:RNA nuclease activity"/>
    <property type="evidence" value="ECO:0007669"/>
    <property type="project" value="InterPro"/>
</dbReference>
<keyword evidence="1" id="KW-0677">Repeat</keyword>
<keyword evidence="5" id="KW-1185">Reference proteome</keyword>
<dbReference type="Proteomes" id="UP000305921">
    <property type="component" value="Unassembled WGS sequence"/>
</dbReference>
<evidence type="ECO:0000313" key="4">
    <source>
        <dbReference type="EMBL" id="TLQ43984.1"/>
    </source>
</evidence>
<evidence type="ECO:0000256" key="1">
    <source>
        <dbReference type="ARBA" id="ARBA00022737"/>
    </source>
</evidence>
<dbReference type="NCBIfam" id="TIGR01643">
    <property type="entry name" value="YD_repeat_2x"/>
    <property type="match status" value="1"/>
</dbReference>
<dbReference type="EMBL" id="VAWE01000001">
    <property type="protein sequence ID" value="TLQ43984.1"/>
    <property type="molecule type" value="Genomic_DNA"/>
</dbReference>
<reference evidence="4 5" key="1">
    <citation type="submission" date="2019-05" db="EMBL/GenBank/DDBJ databases">
        <title>Streptomyces marianii sp. nov., a novel marine actinomycete from southern coast of India.</title>
        <authorList>
            <person name="Iniyan A.M."/>
            <person name="Wink J."/>
            <person name="Ramprasad E."/>
            <person name="Ramana C.V."/>
            <person name="Bunk B."/>
            <person name="Sproer C."/>
            <person name="Joseph F.-J.R.S."/>
            <person name="Vincent S.G.P."/>
        </authorList>
    </citation>
    <scope>NUCLEOTIDE SEQUENCE [LARGE SCALE GENOMIC DNA]</scope>
    <source>
        <strain evidence="4 5">ICN19</strain>
    </source>
</reference>
<feature type="region of interest" description="Disordered" evidence="2">
    <location>
        <begin position="71"/>
        <end position="150"/>
    </location>
</feature>
<feature type="compositionally biased region" description="Polar residues" evidence="2">
    <location>
        <begin position="1253"/>
        <end position="1263"/>
    </location>
</feature>
<feature type="region of interest" description="Disordered" evidence="2">
    <location>
        <begin position="1253"/>
        <end position="1272"/>
    </location>
</feature>
<proteinExistence type="predicted"/>
<dbReference type="InterPro" id="IPR056823">
    <property type="entry name" value="TEN-like_YD-shell"/>
</dbReference>
<evidence type="ECO:0000259" key="3">
    <source>
        <dbReference type="Pfam" id="PF25023"/>
    </source>
</evidence>
<dbReference type="PANTHER" id="PTHR32305:SF17">
    <property type="entry name" value="TRNA NUCLEASE WAPA"/>
    <property type="match status" value="1"/>
</dbReference>
<dbReference type="Gene3D" id="2.180.10.10">
    <property type="entry name" value="RHS repeat-associated core"/>
    <property type="match status" value="2"/>
</dbReference>
<feature type="domain" description="Teneurin-like YD-shell" evidence="3">
    <location>
        <begin position="1623"/>
        <end position="1876"/>
    </location>
</feature>